<evidence type="ECO:0000313" key="8">
    <source>
        <dbReference type="EMBL" id="KAE8356057.1"/>
    </source>
</evidence>
<keyword evidence="1" id="KW-0479">Metal-binding</keyword>
<dbReference type="PANTHER" id="PTHR36206:SF16">
    <property type="entry name" value="TRANSCRIPTION FACTOR DOMAIN-CONTAINING PROTEIN-RELATED"/>
    <property type="match status" value="1"/>
</dbReference>
<keyword evidence="3" id="KW-0805">Transcription regulation</keyword>
<dbReference type="Proteomes" id="UP000327118">
    <property type="component" value="Unassembled WGS sequence"/>
</dbReference>
<dbReference type="InterPro" id="IPR052360">
    <property type="entry name" value="Transcr_Regulatory_Proteins"/>
</dbReference>
<dbReference type="CDD" id="cd00067">
    <property type="entry name" value="GAL4"/>
    <property type="match status" value="1"/>
</dbReference>
<evidence type="ECO:0000256" key="6">
    <source>
        <dbReference type="ARBA" id="ARBA00023242"/>
    </source>
</evidence>
<dbReference type="InterPro" id="IPR001138">
    <property type="entry name" value="Zn2Cys6_DnaBD"/>
</dbReference>
<dbReference type="PANTHER" id="PTHR36206">
    <property type="entry name" value="ASPERCRYPTIN BIOSYNTHESIS CLUSTER-SPECIFIC TRANSCRIPTION REGULATOR ATNN-RELATED"/>
    <property type="match status" value="1"/>
</dbReference>
<feature type="domain" description="Zn(2)-C6 fungal-type" evidence="7">
    <location>
        <begin position="26"/>
        <end position="54"/>
    </location>
</feature>
<dbReference type="PROSITE" id="PS50048">
    <property type="entry name" value="ZN2_CY6_FUNGAL_2"/>
    <property type="match status" value="1"/>
</dbReference>
<dbReference type="GO" id="GO:0009893">
    <property type="term" value="P:positive regulation of metabolic process"/>
    <property type="evidence" value="ECO:0007669"/>
    <property type="project" value="UniProtKB-ARBA"/>
</dbReference>
<evidence type="ECO:0000259" key="7">
    <source>
        <dbReference type="PROSITE" id="PS50048"/>
    </source>
</evidence>
<dbReference type="Pfam" id="PF11951">
    <property type="entry name" value="Fungal_trans_2"/>
    <property type="match status" value="1"/>
</dbReference>
<dbReference type="PROSITE" id="PS00463">
    <property type="entry name" value="ZN2_CY6_FUNGAL_1"/>
    <property type="match status" value="1"/>
</dbReference>
<keyword evidence="6" id="KW-0539">Nucleus</keyword>
<dbReference type="Gene3D" id="4.10.240.10">
    <property type="entry name" value="Zn(2)-C6 fungal-type DNA-binding domain"/>
    <property type="match status" value="1"/>
</dbReference>
<protein>
    <recommendedName>
        <fullName evidence="7">Zn(2)-C6 fungal-type domain-containing protein</fullName>
    </recommendedName>
</protein>
<dbReference type="GO" id="GO:0008270">
    <property type="term" value="F:zinc ion binding"/>
    <property type="evidence" value="ECO:0007669"/>
    <property type="project" value="InterPro"/>
</dbReference>
<proteinExistence type="predicted"/>
<dbReference type="SUPFAM" id="SSF57701">
    <property type="entry name" value="Zn2/Cys6 DNA-binding domain"/>
    <property type="match status" value="1"/>
</dbReference>
<dbReference type="Pfam" id="PF00172">
    <property type="entry name" value="Zn_clus"/>
    <property type="match status" value="1"/>
</dbReference>
<evidence type="ECO:0000256" key="4">
    <source>
        <dbReference type="ARBA" id="ARBA00023125"/>
    </source>
</evidence>
<dbReference type="GO" id="GO:0003677">
    <property type="term" value="F:DNA binding"/>
    <property type="evidence" value="ECO:0007669"/>
    <property type="project" value="UniProtKB-KW"/>
</dbReference>
<gene>
    <name evidence="8" type="ORF">BDV28DRAFT_127861</name>
</gene>
<dbReference type="OrthoDB" id="2593732at2759"/>
<dbReference type="InterPro" id="IPR021858">
    <property type="entry name" value="Fun_TF"/>
</dbReference>
<sequence>MATPAAPVVPTALKRRRGGGTKVRTGCRTCRARHIKCDEAPEACKNCTSTGRKCDGYDLYRLPIRHKDAPGLRLELPPMRRKMTSDESRCFSYFQHCIVPFIEFFDSPVWEMLVLQMSESERAVHHAVVALSAIHRAIDSTDQLRLTGDNETWRRFGIEQLGRSYAVLSRRHVSNDPQLGMVTLLCCLMFILSEFLLNQYDFAFAHLENGIRILKNYGYPQSDIHSVQHSLATMFNQLEIMSTPVYATRRVLDEDDLDLDQPLANLPPFQTLQEARSAFNVANTAMFHLVTDITGLSNEAFAMNYASLCRRQTSICSYTDQFEAQFRYFYKTKYSQLSPRAQRSAELLRIAQASLPLPLIACLQRQNIHSYTKDFKDLLSLIETFLSKFPERPTVVIDSGVITPLFAVAFGSPSYDDRRQAIKLLQAWPHREGPLQSTTIAQLALDRLRVQQGLTDTNAAIDHPVTAVVRSSPHRIFATRKEHQQATGCCRGMFK</sequence>
<evidence type="ECO:0000256" key="3">
    <source>
        <dbReference type="ARBA" id="ARBA00023015"/>
    </source>
</evidence>
<keyword evidence="4" id="KW-0238">DNA-binding</keyword>
<evidence type="ECO:0000256" key="2">
    <source>
        <dbReference type="ARBA" id="ARBA00022833"/>
    </source>
</evidence>
<keyword evidence="9" id="KW-1185">Reference proteome</keyword>
<reference evidence="9" key="1">
    <citation type="submission" date="2019-04" db="EMBL/GenBank/DDBJ databases">
        <title>Friends and foes A comparative genomics studyof 23 Aspergillus species from section Flavi.</title>
        <authorList>
            <consortium name="DOE Joint Genome Institute"/>
            <person name="Kjaerbolling I."/>
            <person name="Vesth T."/>
            <person name="Frisvad J.C."/>
            <person name="Nybo J.L."/>
            <person name="Theobald S."/>
            <person name="Kildgaard S."/>
            <person name="Isbrandt T."/>
            <person name="Kuo A."/>
            <person name="Sato A."/>
            <person name="Lyhne E.K."/>
            <person name="Kogle M.E."/>
            <person name="Wiebenga A."/>
            <person name="Kun R.S."/>
            <person name="Lubbers R.J."/>
            <person name="Makela M.R."/>
            <person name="Barry K."/>
            <person name="Chovatia M."/>
            <person name="Clum A."/>
            <person name="Daum C."/>
            <person name="Haridas S."/>
            <person name="He G."/>
            <person name="LaButti K."/>
            <person name="Lipzen A."/>
            <person name="Mondo S."/>
            <person name="Riley R."/>
            <person name="Salamov A."/>
            <person name="Simmons B.A."/>
            <person name="Magnuson J.K."/>
            <person name="Henrissat B."/>
            <person name="Mortensen U.H."/>
            <person name="Larsen T.O."/>
            <person name="Devries R.P."/>
            <person name="Grigoriev I.V."/>
            <person name="Machida M."/>
            <person name="Baker S.E."/>
            <person name="Andersen M.R."/>
        </authorList>
    </citation>
    <scope>NUCLEOTIDE SEQUENCE [LARGE SCALE GENOMIC DNA]</scope>
    <source>
        <strain evidence="9">CBS 553.77</strain>
    </source>
</reference>
<dbReference type="EMBL" id="ML739043">
    <property type="protein sequence ID" value="KAE8356057.1"/>
    <property type="molecule type" value="Genomic_DNA"/>
</dbReference>
<name>A0A5N6ZEH5_9EURO</name>
<dbReference type="InterPro" id="IPR036864">
    <property type="entry name" value="Zn2-C6_fun-type_DNA-bd_sf"/>
</dbReference>
<dbReference type="AlphaFoldDB" id="A0A5N6ZEH5"/>
<evidence type="ECO:0000256" key="1">
    <source>
        <dbReference type="ARBA" id="ARBA00022723"/>
    </source>
</evidence>
<evidence type="ECO:0000313" key="9">
    <source>
        <dbReference type="Proteomes" id="UP000327118"/>
    </source>
</evidence>
<keyword evidence="5" id="KW-0804">Transcription</keyword>
<evidence type="ECO:0000256" key="5">
    <source>
        <dbReference type="ARBA" id="ARBA00023163"/>
    </source>
</evidence>
<dbReference type="SMART" id="SM00066">
    <property type="entry name" value="GAL4"/>
    <property type="match status" value="1"/>
</dbReference>
<dbReference type="GO" id="GO:0000981">
    <property type="term" value="F:DNA-binding transcription factor activity, RNA polymerase II-specific"/>
    <property type="evidence" value="ECO:0007669"/>
    <property type="project" value="InterPro"/>
</dbReference>
<organism evidence="8 9">
    <name type="scientific">Aspergillus coremiiformis</name>
    <dbReference type="NCBI Taxonomy" id="138285"/>
    <lineage>
        <taxon>Eukaryota</taxon>
        <taxon>Fungi</taxon>
        <taxon>Dikarya</taxon>
        <taxon>Ascomycota</taxon>
        <taxon>Pezizomycotina</taxon>
        <taxon>Eurotiomycetes</taxon>
        <taxon>Eurotiomycetidae</taxon>
        <taxon>Eurotiales</taxon>
        <taxon>Aspergillaceae</taxon>
        <taxon>Aspergillus</taxon>
        <taxon>Aspergillus subgen. Circumdati</taxon>
    </lineage>
</organism>
<accession>A0A5N6ZEH5</accession>
<keyword evidence="2" id="KW-0862">Zinc</keyword>